<comment type="similarity">
    <text evidence="5">Belongs to the PTH family.</text>
</comment>
<dbReference type="Pfam" id="PF01195">
    <property type="entry name" value="Pept_tRNA_hydro"/>
    <property type="match status" value="1"/>
</dbReference>
<dbReference type="EMBL" id="AYZM01000133">
    <property type="protein sequence ID" value="KRN20319.1"/>
    <property type="molecule type" value="Genomic_DNA"/>
</dbReference>
<dbReference type="PANTHER" id="PTHR17224">
    <property type="entry name" value="PEPTIDYL-TRNA HYDROLASE"/>
    <property type="match status" value="1"/>
</dbReference>
<dbReference type="InterPro" id="IPR001328">
    <property type="entry name" value="Pept_tRNA_hydro"/>
</dbReference>
<keyword evidence="3 7" id="KW-0378">Hydrolase</keyword>
<dbReference type="EC" id="3.1.1.29" evidence="1"/>
<dbReference type="PATRIC" id="fig|1423804.4.peg.1654"/>
<evidence type="ECO:0000256" key="3">
    <source>
        <dbReference type="ARBA" id="ARBA00022801"/>
    </source>
</evidence>
<dbReference type="PROSITE" id="PS01196">
    <property type="entry name" value="PEPT_TRNA_HYDROL_2"/>
    <property type="match status" value="1"/>
</dbReference>
<comment type="caution">
    <text evidence="7">The sequence shown here is derived from an EMBL/GenBank/DDBJ whole genome shotgun (WGS) entry which is preliminary data.</text>
</comment>
<gene>
    <name evidence="7" type="ORF">FD14_GL001529</name>
</gene>
<evidence type="ECO:0000313" key="8">
    <source>
        <dbReference type="Proteomes" id="UP000051442"/>
    </source>
</evidence>
<accession>A0A0R2EV92</accession>
<evidence type="ECO:0000256" key="6">
    <source>
        <dbReference type="ARBA" id="ARBA00050038"/>
    </source>
</evidence>
<evidence type="ECO:0000256" key="1">
    <source>
        <dbReference type="ARBA" id="ARBA00013260"/>
    </source>
</evidence>
<dbReference type="CDD" id="cd00462">
    <property type="entry name" value="PTH"/>
    <property type="match status" value="1"/>
</dbReference>
<name>A0A0R2EV92_9LACO</name>
<dbReference type="Proteomes" id="UP000051442">
    <property type="component" value="Unassembled WGS sequence"/>
</dbReference>
<keyword evidence="8" id="KW-1185">Reference proteome</keyword>
<dbReference type="AlphaFoldDB" id="A0A0R2EV92"/>
<evidence type="ECO:0000256" key="4">
    <source>
        <dbReference type="ARBA" id="ARBA00022884"/>
    </source>
</evidence>
<sequence length="162" mass="17743">MVLEQFAEQAGLAFTTRKMEAKLASGMINGEKVLLVEPTTFMNESGRAVGALMHFYKLDVKDLIVIQDDMDMTIGRIRLRAKGSAGGHNGIKSIISALGTSEFDRIKVGIAHPDKSKVVNYVLGKFTADQRADFNQAADHAVAALNDWLDGVAMPELMNRYN</sequence>
<dbReference type="NCBIfam" id="TIGR00447">
    <property type="entry name" value="pth"/>
    <property type="match status" value="1"/>
</dbReference>
<dbReference type="PANTHER" id="PTHR17224:SF1">
    <property type="entry name" value="PEPTIDYL-TRNA HYDROLASE"/>
    <property type="match status" value="1"/>
</dbReference>
<evidence type="ECO:0000313" key="7">
    <source>
        <dbReference type="EMBL" id="KRN20319.1"/>
    </source>
</evidence>
<protein>
    <recommendedName>
        <fullName evidence="6">Peptidyl-tRNA hydrolase</fullName>
        <ecNumber evidence="1">3.1.1.29</ecNumber>
    </recommendedName>
</protein>
<dbReference type="GO" id="GO:0004045">
    <property type="term" value="F:peptidyl-tRNA hydrolase activity"/>
    <property type="evidence" value="ECO:0007669"/>
    <property type="project" value="UniProtKB-EC"/>
</dbReference>
<dbReference type="SUPFAM" id="SSF53178">
    <property type="entry name" value="Peptidyl-tRNA hydrolase-like"/>
    <property type="match status" value="1"/>
</dbReference>
<dbReference type="InterPro" id="IPR018171">
    <property type="entry name" value="Pept_tRNA_hydro_CS"/>
</dbReference>
<dbReference type="GO" id="GO:0000049">
    <property type="term" value="F:tRNA binding"/>
    <property type="evidence" value="ECO:0007669"/>
    <property type="project" value="UniProtKB-KW"/>
</dbReference>
<keyword evidence="2" id="KW-0820">tRNA-binding</keyword>
<proteinExistence type="inferred from homology"/>
<organism evidence="7 8">
    <name type="scientific">Secundilactobacillus similis DSM 23365 = JCM 2765</name>
    <dbReference type="NCBI Taxonomy" id="1423804"/>
    <lineage>
        <taxon>Bacteria</taxon>
        <taxon>Bacillati</taxon>
        <taxon>Bacillota</taxon>
        <taxon>Bacilli</taxon>
        <taxon>Lactobacillales</taxon>
        <taxon>Lactobacillaceae</taxon>
        <taxon>Secundilactobacillus</taxon>
    </lineage>
</organism>
<dbReference type="STRING" id="1423804.FD14_GL001529"/>
<keyword evidence="4" id="KW-0694">RNA-binding</keyword>
<evidence type="ECO:0000256" key="2">
    <source>
        <dbReference type="ARBA" id="ARBA00022555"/>
    </source>
</evidence>
<dbReference type="InterPro" id="IPR036416">
    <property type="entry name" value="Pept_tRNA_hydro_sf"/>
</dbReference>
<evidence type="ECO:0000256" key="5">
    <source>
        <dbReference type="ARBA" id="ARBA00038063"/>
    </source>
</evidence>
<reference evidence="7 8" key="1">
    <citation type="journal article" date="2015" name="Genome Announc.">
        <title>Expanding the biotechnology potential of lactobacilli through comparative genomics of 213 strains and associated genera.</title>
        <authorList>
            <person name="Sun Z."/>
            <person name="Harris H.M."/>
            <person name="McCann A."/>
            <person name="Guo C."/>
            <person name="Argimon S."/>
            <person name="Zhang W."/>
            <person name="Yang X."/>
            <person name="Jeffery I.B."/>
            <person name="Cooney J.C."/>
            <person name="Kagawa T.F."/>
            <person name="Liu W."/>
            <person name="Song Y."/>
            <person name="Salvetti E."/>
            <person name="Wrobel A."/>
            <person name="Rasinkangas P."/>
            <person name="Parkhill J."/>
            <person name="Rea M.C."/>
            <person name="O'Sullivan O."/>
            <person name="Ritari J."/>
            <person name="Douillard F.P."/>
            <person name="Paul Ross R."/>
            <person name="Yang R."/>
            <person name="Briner A.E."/>
            <person name="Felis G.E."/>
            <person name="de Vos W.M."/>
            <person name="Barrangou R."/>
            <person name="Klaenhammer T.R."/>
            <person name="Caufield P.W."/>
            <person name="Cui Y."/>
            <person name="Zhang H."/>
            <person name="O'Toole P.W."/>
        </authorList>
    </citation>
    <scope>NUCLEOTIDE SEQUENCE [LARGE SCALE GENOMIC DNA]</scope>
    <source>
        <strain evidence="7 8">DSM 23365</strain>
    </source>
</reference>
<dbReference type="Gene3D" id="3.40.50.1470">
    <property type="entry name" value="Peptidyl-tRNA hydrolase"/>
    <property type="match status" value="1"/>
</dbReference>